<sequence>MISTEHLCISLLNLCKSLKSIKQVHAFSYKTGLKNDPLIAGKFLLHCAVLITNAIEYAHCLFLDIPKPDAFMYNTLIRGFSESNSPKRAFTTFVEMCRNSRPDSYSFAFILKAAALSRCFRSGIQVHCLGLKYGLDTHLFVGTTLVSMYAECGGLEFARKVFDGMPERNVVTWNAMVTGFSRCGDMEGAEEVFGLMPMRDLNSWNVMLAGYVKAGEVEVAEKFFLKIPDKDGVSWSTMIVGFAQNCCFDEAFGYFREMLRIGMRPNEVSLTGVLSACSQAGAFEFAKILHAFMEKLGLIWISSVNNALVDTYSRCGNVCMARLIFERMQGEKSVISWTSMIAGLAMQGYAEKAMALFMEMEASGLRPDGITFISILYACSHAGLIEEGCRYFSEMKEKYGIEPAIEHYGCMVDLYGRAGQLHKAYDFILQMPIAPNPIIWRTLLGACSIHGNIDLAEQVKKRLFEMDPNNSGDHVLLSNIYAVAGKWKDVSSVRNSMTSHKLNKTPGWSMIEVDKVMYSFVAGEKRNKITGEAYDKLEEIMLKLKIGGYIPESGGVLHDVEDEEKEDAVSKHSEKLAVAFGMTRLCKGRVLRIVKNLRVCTDCHMVMKLISKVYKLEIVLRDRSRFHSFKDGLCSCKDYW</sequence>
<accession>A0AAD8HBQ7</accession>
<dbReference type="Pfam" id="PF13041">
    <property type="entry name" value="PPR_2"/>
    <property type="match status" value="2"/>
</dbReference>
<feature type="repeat" description="PPR" evidence="3">
    <location>
        <begin position="69"/>
        <end position="103"/>
    </location>
</feature>
<evidence type="ECO:0000259" key="4">
    <source>
        <dbReference type="Pfam" id="PF14432"/>
    </source>
</evidence>
<dbReference type="GO" id="GO:0009451">
    <property type="term" value="P:RNA modification"/>
    <property type="evidence" value="ECO:0007669"/>
    <property type="project" value="InterPro"/>
</dbReference>
<evidence type="ECO:0000256" key="3">
    <source>
        <dbReference type="PROSITE-ProRule" id="PRU00708"/>
    </source>
</evidence>
<dbReference type="EMBL" id="JAUIZM010000009">
    <property type="protein sequence ID" value="KAK1363419.1"/>
    <property type="molecule type" value="Genomic_DNA"/>
</dbReference>
<proteinExistence type="inferred from homology"/>
<reference evidence="5" key="1">
    <citation type="submission" date="2023-02" db="EMBL/GenBank/DDBJ databases">
        <title>Genome of toxic invasive species Heracleum sosnowskyi carries increased number of genes despite the absence of recent whole-genome duplications.</title>
        <authorList>
            <person name="Schelkunov M."/>
            <person name="Shtratnikova V."/>
            <person name="Makarenko M."/>
            <person name="Klepikova A."/>
            <person name="Omelchenko D."/>
            <person name="Novikova G."/>
            <person name="Obukhova E."/>
            <person name="Bogdanov V."/>
            <person name="Penin A."/>
            <person name="Logacheva M."/>
        </authorList>
    </citation>
    <scope>NUCLEOTIDE SEQUENCE</scope>
    <source>
        <strain evidence="5">Hsosn_3</strain>
        <tissue evidence="5">Leaf</tissue>
    </source>
</reference>
<evidence type="ECO:0000256" key="1">
    <source>
        <dbReference type="ARBA" id="ARBA00006643"/>
    </source>
</evidence>
<dbReference type="Pfam" id="PF01535">
    <property type="entry name" value="PPR"/>
    <property type="match status" value="5"/>
</dbReference>
<comment type="similarity">
    <text evidence="1">Belongs to the PPR family. PCMP-H subfamily.</text>
</comment>
<dbReference type="InterPro" id="IPR046960">
    <property type="entry name" value="PPR_At4g14850-like_plant"/>
</dbReference>
<dbReference type="GO" id="GO:0003723">
    <property type="term" value="F:RNA binding"/>
    <property type="evidence" value="ECO:0007669"/>
    <property type="project" value="InterPro"/>
</dbReference>
<dbReference type="InterPro" id="IPR011990">
    <property type="entry name" value="TPR-like_helical_dom_sf"/>
</dbReference>
<dbReference type="Proteomes" id="UP001237642">
    <property type="component" value="Unassembled WGS sequence"/>
</dbReference>
<dbReference type="InterPro" id="IPR032867">
    <property type="entry name" value="DYW_dom"/>
</dbReference>
<evidence type="ECO:0000256" key="2">
    <source>
        <dbReference type="ARBA" id="ARBA00022737"/>
    </source>
</evidence>
<name>A0AAD8HBQ7_9APIA</name>
<evidence type="ECO:0000313" key="6">
    <source>
        <dbReference type="Proteomes" id="UP001237642"/>
    </source>
</evidence>
<dbReference type="AlphaFoldDB" id="A0AAD8HBQ7"/>
<dbReference type="FunFam" id="1.25.40.10:FF:001093">
    <property type="entry name" value="Pentatricopeptide repeat-containing protein At2g34400"/>
    <property type="match status" value="1"/>
</dbReference>
<dbReference type="PROSITE" id="PS51375">
    <property type="entry name" value="PPR"/>
    <property type="match status" value="5"/>
</dbReference>
<dbReference type="Pfam" id="PF20431">
    <property type="entry name" value="E_motif"/>
    <property type="match status" value="1"/>
</dbReference>
<keyword evidence="2" id="KW-0677">Repeat</keyword>
<gene>
    <name evidence="5" type="ORF">POM88_038980</name>
</gene>
<feature type="repeat" description="PPR" evidence="3">
    <location>
        <begin position="231"/>
        <end position="265"/>
    </location>
</feature>
<feature type="domain" description="DYW" evidence="4">
    <location>
        <begin position="548"/>
        <end position="640"/>
    </location>
</feature>
<dbReference type="FunFam" id="1.25.40.10:FF:000934">
    <property type="entry name" value="Pentatricopeptide repeat-containing protein"/>
    <property type="match status" value="1"/>
</dbReference>
<dbReference type="PANTHER" id="PTHR47926:SF411">
    <property type="entry name" value="PENTATRICOPEPTIDE REPEAT-CONTAINING PROTEIN"/>
    <property type="match status" value="1"/>
</dbReference>
<protein>
    <submittedName>
        <fullName evidence="5">Pentatricopeptide repeat-containing protein</fullName>
    </submittedName>
</protein>
<dbReference type="InterPro" id="IPR002885">
    <property type="entry name" value="PPR_rpt"/>
</dbReference>
<dbReference type="InterPro" id="IPR046848">
    <property type="entry name" value="E_motif"/>
</dbReference>
<feature type="repeat" description="PPR" evidence="3">
    <location>
        <begin position="333"/>
        <end position="367"/>
    </location>
</feature>
<comment type="caution">
    <text evidence="5">The sequence shown here is derived from an EMBL/GenBank/DDBJ whole genome shotgun (WGS) entry which is preliminary data.</text>
</comment>
<feature type="repeat" description="PPR" evidence="3">
    <location>
        <begin position="368"/>
        <end position="398"/>
    </location>
</feature>
<dbReference type="SUPFAM" id="SSF48452">
    <property type="entry name" value="TPR-like"/>
    <property type="match status" value="1"/>
</dbReference>
<dbReference type="GO" id="GO:0008270">
    <property type="term" value="F:zinc ion binding"/>
    <property type="evidence" value="ECO:0007669"/>
    <property type="project" value="InterPro"/>
</dbReference>
<keyword evidence="6" id="KW-1185">Reference proteome</keyword>
<feature type="repeat" description="PPR" evidence="3">
    <location>
        <begin position="169"/>
        <end position="203"/>
    </location>
</feature>
<dbReference type="Pfam" id="PF14432">
    <property type="entry name" value="DYW_deaminase"/>
    <property type="match status" value="1"/>
</dbReference>
<dbReference type="PANTHER" id="PTHR47926">
    <property type="entry name" value="PENTATRICOPEPTIDE REPEAT-CONTAINING PROTEIN"/>
    <property type="match status" value="1"/>
</dbReference>
<evidence type="ECO:0000313" key="5">
    <source>
        <dbReference type="EMBL" id="KAK1363419.1"/>
    </source>
</evidence>
<reference evidence="5" key="2">
    <citation type="submission" date="2023-05" db="EMBL/GenBank/DDBJ databases">
        <authorList>
            <person name="Schelkunov M.I."/>
        </authorList>
    </citation>
    <scope>NUCLEOTIDE SEQUENCE</scope>
    <source>
        <strain evidence="5">Hsosn_3</strain>
        <tissue evidence="5">Leaf</tissue>
    </source>
</reference>
<dbReference type="NCBIfam" id="TIGR00756">
    <property type="entry name" value="PPR"/>
    <property type="match status" value="6"/>
</dbReference>
<dbReference type="Gene3D" id="1.25.40.10">
    <property type="entry name" value="Tetratricopeptide repeat domain"/>
    <property type="match status" value="4"/>
</dbReference>
<organism evidence="5 6">
    <name type="scientific">Heracleum sosnowskyi</name>
    <dbReference type="NCBI Taxonomy" id="360622"/>
    <lineage>
        <taxon>Eukaryota</taxon>
        <taxon>Viridiplantae</taxon>
        <taxon>Streptophyta</taxon>
        <taxon>Embryophyta</taxon>
        <taxon>Tracheophyta</taxon>
        <taxon>Spermatophyta</taxon>
        <taxon>Magnoliopsida</taxon>
        <taxon>eudicotyledons</taxon>
        <taxon>Gunneridae</taxon>
        <taxon>Pentapetalae</taxon>
        <taxon>asterids</taxon>
        <taxon>campanulids</taxon>
        <taxon>Apiales</taxon>
        <taxon>Apiaceae</taxon>
        <taxon>Apioideae</taxon>
        <taxon>apioid superclade</taxon>
        <taxon>Tordylieae</taxon>
        <taxon>Tordyliinae</taxon>
        <taxon>Heracleum</taxon>
    </lineage>
</organism>